<proteinExistence type="predicted"/>
<reference evidence="1 2" key="1">
    <citation type="submission" date="2020-01" db="EMBL/GenBank/DDBJ databases">
        <title>Genome sequencing of strain KACC 21265.</title>
        <authorList>
            <person name="Heo J."/>
            <person name="Kim S.-J."/>
            <person name="Kim J.-S."/>
            <person name="Hong S.-B."/>
            <person name="Kwon S.-W."/>
        </authorList>
    </citation>
    <scope>NUCLEOTIDE SEQUENCE [LARGE SCALE GENOMIC DNA]</scope>
    <source>
        <strain evidence="1 2">KACC 21265</strain>
    </source>
</reference>
<keyword evidence="2" id="KW-1185">Reference proteome</keyword>
<dbReference type="EMBL" id="CP047650">
    <property type="protein sequence ID" value="QHJ01071.1"/>
    <property type="molecule type" value="Genomic_DNA"/>
</dbReference>
<evidence type="ECO:0000313" key="1">
    <source>
        <dbReference type="EMBL" id="QHJ01071.1"/>
    </source>
</evidence>
<evidence type="ECO:0000313" key="2">
    <source>
        <dbReference type="Proteomes" id="UP000464787"/>
    </source>
</evidence>
<dbReference type="KEGG" id="xyk:GT347_25650"/>
<dbReference type="Proteomes" id="UP000464787">
    <property type="component" value="Chromosome"/>
</dbReference>
<dbReference type="AlphaFoldDB" id="A0A857JAM7"/>
<sequence length="108" mass="12247">MTFLDLLQFQANCRECKDRQQKQGDAETGQISGEIGVSAQDMGHRPIAVVPGRRVQGRRHPGSWIPRTGWLFGKSASAVLRVMERYWLGVRRPVEPDTFACTYQPRFG</sequence>
<accession>A0A857JAM7</accession>
<organism evidence="1 2">
    <name type="scientific">Xylophilus rhododendri</name>
    <dbReference type="NCBI Taxonomy" id="2697032"/>
    <lineage>
        <taxon>Bacteria</taxon>
        <taxon>Pseudomonadati</taxon>
        <taxon>Pseudomonadota</taxon>
        <taxon>Betaproteobacteria</taxon>
        <taxon>Burkholderiales</taxon>
        <taxon>Xylophilus</taxon>
    </lineage>
</organism>
<gene>
    <name evidence="1" type="ORF">GT347_25650</name>
</gene>
<protein>
    <submittedName>
        <fullName evidence="1">Uncharacterized protein</fullName>
    </submittedName>
</protein>
<name>A0A857JAM7_9BURK</name>
<dbReference type="RefSeq" id="WP_160554880.1">
    <property type="nucleotide sequence ID" value="NZ_CP047650.1"/>
</dbReference>